<name>C1NAC1_MICPC</name>
<accession>C1NAC1</accession>
<dbReference type="KEGG" id="mpp:MICPUCDRAFT_54838"/>
<evidence type="ECO:0000313" key="2">
    <source>
        <dbReference type="EMBL" id="EEH50858.1"/>
    </source>
</evidence>
<keyword evidence="1" id="KW-1133">Transmembrane helix</keyword>
<keyword evidence="1" id="KW-0812">Transmembrane</keyword>
<dbReference type="OMA" id="WECDGSE"/>
<proteinExistence type="predicted"/>
<dbReference type="AlphaFoldDB" id="C1NAC1"/>
<keyword evidence="3" id="KW-1185">Reference proteome</keyword>
<keyword evidence="1" id="KW-0472">Membrane</keyword>
<dbReference type="GeneID" id="9690372"/>
<gene>
    <name evidence="2" type="ORF">MICPUCDRAFT_54838</name>
</gene>
<dbReference type="Proteomes" id="UP000001876">
    <property type="component" value="Unassembled WGS sequence"/>
</dbReference>
<sequence>MPTTARKVSSERNTRKRRAIPHVVAVMTLASVLLALVTHLSFSKTKEIKKMKISLLSRDYGREGMGANVRSSTREYDEKTSGRGGHVAVYITGQARSLDRTICSLRRNVFAPLVQQGYALTIFVVGEDDADDAYKYASYLGPDALPKGVTLGSIVTKSRPEAPRSCVEAVQYANFRWYDSGGSGSSSKNGVYTEEVLSQLRYRQDVDIARREYETRHRVTFEWIVNPRPDNVFVNPIPILSELNSARLYVPSWGHGYDSRSLSEDKRRVGINNRFSFGGREVMGKYNELYGVLCGGSEAGGKKLSIRAREDLDAVFTRMPARMNFEQLVHWYLRTVVRVQTEHIPGEFLFFRLRKGPAPRTLPLEHPGHRPALVSFLRFKFRLETEAKRWDVWRNACMLVWECDGSEAVRQGMEAIARAQTTRRQFTMIALRRMFPDWSFARNVGMPGGSWDGFGDLA</sequence>
<feature type="transmembrane region" description="Helical" evidence="1">
    <location>
        <begin position="20"/>
        <end position="42"/>
    </location>
</feature>
<evidence type="ECO:0000256" key="1">
    <source>
        <dbReference type="SAM" id="Phobius"/>
    </source>
</evidence>
<dbReference type="RefSeq" id="XP_003064878.1">
    <property type="nucleotide sequence ID" value="XM_003064832.1"/>
</dbReference>
<organism evidence="3">
    <name type="scientific">Micromonas pusilla (strain CCMP1545)</name>
    <name type="common">Picoplanktonic green alga</name>
    <dbReference type="NCBI Taxonomy" id="564608"/>
    <lineage>
        <taxon>Eukaryota</taxon>
        <taxon>Viridiplantae</taxon>
        <taxon>Chlorophyta</taxon>
        <taxon>Mamiellophyceae</taxon>
        <taxon>Mamiellales</taxon>
        <taxon>Mamiellaceae</taxon>
        <taxon>Micromonas</taxon>
    </lineage>
</organism>
<dbReference type="EMBL" id="GG663753">
    <property type="protein sequence ID" value="EEH50858.1"/>
    <property type="molecule type" value="Genomic_DNA"/>
</dbReference>
<protein>
    <submittedName>
        <fullName evidence="2">Predicted protein</fullName>
    </submittedName>
</protein>
<evidence type="ECO:0000313" key="3">
    <source>
        <dbReference type="Proteomes" id="UP000001876"/>
    </source>
</evidence>
<dbReference type="OrthoDB" id="501406at2759"/>
<reference evidence="2 3" key="1">
    <citation type="journal article" date="2009" name="Science">
        <title>Green evolution and dynamic adaptations revealed by genomes of the marine picoeukaryotes Micromonas.</title>
        <authorList>
            <person name="Worden A.Z."/>
            <person name="Lee J.H."/>
            <person name="Mock T."/>
            <person name="Rouze P."/>
            <person name="Simmons M.P."/>
            <person name="Aerts A.L."/>
            <person name="Allen A.E."/>
            <person name="Cuvelier M.L."/>
            <person name="Derelle E."/>
            <person name="Everett M.V."/>
            <person name="Foulon E."/>
            <person name="Grimwood J."/>
            <person name="Gundlach H."/>
            <person name="Henrissat B."/>
            <person name="Napoli C."/>
            <person name="McDonald S.M."/>
            <person name="Parker M.S."/>
            <person name="Rombauts S."/>
            <person name="Salamov A."/>
            <person name="Von Dassow P."/>
            <person name="Badger J.H."/>
            <person name="Coutinho P.M."/>
            <person name="Demir E."/>
            <person name="Dubchak I."/>
            <person name="Gentemann C."/>
            <person name="Eikrem W."/>
            <person name="Gready J.E."/>
            <person name="John U."/>
            <person name="Lanier W."/>
            <person name="Lindquist E.A."/>
            <person name="Lucas S."/>
            <person name="Mayer K.F."/>
            <person name="Moreau H."/>
            <person name="Not F."/>
            <person name="Otillar R."/>
            <person name="Panaud O."/>
            <person name="Pangilinan J."/>
            <person name="Paulsen I."/>
            <person name="Piegu B."/>
            <person name="Poliakov A."/>
            <person name="Robbens S."/>
            <person name="Schmutz J."/>
            <person name="Toulza E."/>
            <person name="Wyss T."/>
            <person name="Zelensky A."/>
            <person name="Zhou K."/>
            <person name="Armbrust E.V."/>
            <person name="Bhattacharya D."/>
            <person name="Goodenough U.W."/>
            <person name="Van de Peer Y."/>
            <person name="Grigoriev I.V."/>
        </authorList>
    </citation>
    <scope>NUCLEOTIDE SEQUENCE [LARGE SCALE GENOMIC DNA]</scope>
    <source>
        <strain evidence="2 3">CCMP1545</strain>
    </source>
</reference>